<comment type="caution">
    <text evidence="14">The sequence shown here is derived from an EMBL/GenBank/DDBJ whole genome shotgun (WGS) entry which is preliminary data.</text>
</comment>
<evidence type="ECO:0000256" key="11">
    <source>
        <dbReference type="RuleBase" id="RU365090"/>
    </source>
</evidence>
<keyword evidence="8 11" id="KW-0460">Magnesium</keyword>
<dbReference type="SUPFAM" id="SSF53218">
    <property type="entry name" value="Molybdenum cofactor biosynthesis proteins"/>
    <property type="match status" value="1"/>
</dbReference>
<feature type="domain" description="MoaB/Mog" evidence="13">
    <location>
        <begin position="205"/>
        <end position="346"/>
    </location>
</feature>
<dbReference type="Gene3D" id="2.170.190.11">
    <property type="entry name" value="Molybdopterin biosynthesis moea protein, domain 3"/>
    <property type="match status" value="1"/>
</dbReference>
<dbReference type="GO" id="GO:0006777">
    <property type="term" value="P:Mo-molybdopterin cofactor biosynthetic process"/>
    <property type="evidence" value="ECO:0007669"/>
    <property type="project" value="UniProtKB-UniRule"/>
</dbReference>
<keyword evidence="15" id="KW-1185">Reference proteome</keyword>
<dbReference type="PANTHER" id="PTHR10192">
    <property type="entry name" value="MOLYBDOPTERIN BIOSYNTHESIS PROTEIN"/>
    <property type="match status" value="1"/>
</dbReference>
<accession>W9GCH4</accession>
<reference evidence="14 15" key="1">
    <citation type="submission" date="2013-08" db="EMBL/GenBank/DDBJ databases">
        <title>Intrasporangium oryzae NRRL B-24470.</title>
        <authorList>
            <person name="Liu H."/>
            <person name="Wang G."/>
        </authorList>
    </citation>
    <scope>NUCLEOTIDE SEQUENCE [LARGE SCALE GENOMIC DNA]</scope>
    <source>
        <strain evidence="14 15">NRRL B-24470</strain>
    </source>
</reference>
<dbReference type="InterPro" id="IPR038987">
    <property type="entry name" value="MoeA-like"/>
</dbReference>
<dbReference type="Pfam" id="PF00994">
    <property type="entry name" value="MoCF_biosynth"/>
    <property type="match status" value="1"/>
</dbReference>
<evidence type="ECO:0000256" key="4">
    <source>
        <dbReference type="ARBA" id="ARBA00010763"/>
    </source>
</evidence>
<dbReference type="InterPro" id="IPR005110">
    <property type="entry name" value="MoeA_linker/N"/>
</dbReference>
<dbReference type="UniPathway" id="UPA00344"/>
<evidence type="ECO:0000256" key="7">
    <source>
        <dbReference type="ARBA" id="ARBA00022723"/>
    </source>
</evidence>
<evidence type="ECO:0000313" key="15">
    <source>
        <dbReference type="Proteomes" id="UP000019489"/>
    </source>
</evidence>
<proteinExistence type="inferred from homology"/>
<dbReference type="SUPFAM" id="SSF63882">
    <property type="entry name" value="MoeA N-terminal region -like"/>
    <property type="match status" value="1"/>
</dbReference>
<keyword evidence="5 11" id="KW-0500">Molybdenum</keyword>
<evidence type="ECO:0000256" key="2">
    <source>
        <dbReference type="ARBA" id="ARBA00002901"/>
    </source>
</evidence>
<dbReference type="GO" id="GO:0046872">
    <property type="term" value="F:metal ion binding"/>
    <property type="evidence" value="ECO:0007669"/>
    <property type="project" value="UniProtKB-UniRule"/>
</dbReference>
<protein>
    <recommendedName>
        <fullName evidence="11">Molybdopterin molybdenumtransferase</fullName>
        <ecNumber evidence="11">2.10.1.1</ecNumber>
    </recommendedName>
</protein>
<comment type="pathway">
    <text evidence="3 11">Cofactor biosynthesis; molybdopterin biosynthesis.</text>
</comment>
<comment type="function">
    <text evidence="2 11">Catalyzes the insertion of molybdate into adenylated molybdopterin with the concomitant release of AMP.</text>
</comment>
<dbReference type="Proteomes" id="UP000019489">
    <property type="component" value="Unassembled WGS sequence"/>
</dbReference>
<evidence type="ECO:0000256" key="10">
    <source>
        <dbReference type="ARBA" id="ARBA00047317"/>
    </source>
</evidence>
<gene>
    <name evidence="14" type="ORF">N865_09610</name>
</gene>
<dbReference type="FunFam" id="2.170.190.11:FF:000001">
    <property type="entry name" value="Molybdopterin molybdenumtransferase"/>
    <property type="match status" value="1"/>
</dbReference>
<dbReference type="InterPro" id="IPR005111">
    <property type="entry name" value="MoeA_C_domain_IV"/>
</dbReference>
<organism evidence="14 15">
    <name type="scientific">Intrasporangium oryzae NRRL B-24470</name>
    <dbReference type="NCBI Taxonomy" id="1386089"/>
    <lineage>
        <taxon>Bacteria</taxon>
        <taxon>Bacillati</taxon>
        <taxon>Actinomycetota</taxon>
        <taxon>Actinomycetes</taxon>
        <taxon>Micrococcales</taxon>
        <taxon>Intrasporangiaceae</taxon>
        <taxon>Intrasporangium</taxon>
    </lineage>
</organism>
<dbReference type="Gene3D" id="3.40.980.10">
    <property type="entry name" value="MoaB/Mog-like domain"/>
    <property type="match status" value="1"/>
</dbReference>
<comment type="cofactor">
    <cofactor evidence="1 11">
        <name>Mg(2+)</name>
        <dbReference type="ChEBI" id="CHEBI:18420"/>
    </cofactor>
</comment>
<dbReference type="InterPro" id="IPR001453">
    <property type="entry name" value="MoaB/Mog_dom"/>
</dbReference>
<dbReference type="InterPro" id="IPR036425">
    <property type="entry name" value="MoaB/Mog-like_dom_sf"/>
</dbReference>
<dbReference type="InterPro" id="IPR036688">
    <property type="entry name" value="MoeA_C_domain_IV_sf"/>
</dbReference>
<dbReference type="Pfam" id="PF03454">
    <property type="entry name" value="MoeA_C"/>
    <property type="match status" value="1"/>
</dbReference>
<feature type="compositionally biased region" description="Low complexity" evidence="12">
    <location>
        <begin position="1"/>
        <end position="21"/>
    </location>
</feature>
<dbReference type="GO" id="GO:0061599">
    <property type="term" value="F:molybdopterin molybdotransferase activity"/>
    <property type="evidence" value="ECO:0007669"/>
    <property type="project" value="UniProtKB-UniRule"/>
</dbReference>
<evidence type="ECO:0000256" key="12">
    <source>
        <dbReference type="SAM" id="MobiDB-lite"/>
    </source>
</evidence>
<dbReference type="GO" id="GO:0005829">
    <property type="term" value="C:cytosol"/>
    <property type="evidence" value="ECO:0007669"/>
    <property type="project" value="TreeGrafter"/>
</dbReference>
<evidence type="ECO:0000256" key="8">
    <source>
        <dbReference type="ARBA" id="ARBA00022842"/>
    </source>
</evidence>
<evidence type="ECO:0000256" key="1">
    <source>
        <dbReference type="ARBA" id="ARBA00001946"/>
    </source>
</evidence>
<dbReference type="eggNOG" id="COG0303">
    <property type="taxonomic scope" value="Bacteria"/>
</dbReference>
<dbReference type="STRING" id="1386089.N865_09610"/>
<evidence type="ECO:0000259" key="13">
    <source>
        <dbReference type="SMART" id="SM00852"/>
    </source>
</evidence>
<sequence length="433" mass="43475">MTSSSTACATSTTVPSSVTAPRSAADVRSVDEHLAAILSSLTPAASQTVSLAESLGLVVAGDVVARVDLPGFDNSSMDGYAVQSVSLAGAAARPVTLSLVGEVAAGDAPTVSVGKGEAVRIMTGAPMPEGADAVIAVEDTDGAATGSVECRAEAPVGRFVRRRGEDVAAGSVVVRAGDVVGPRTVALLAASGHATVDVVPRPHVVVLSTGAELVEPGQPLGPGQIHDSNSSMLWAAATRAGATAEIRSAVGDTDEELLAVVDEVVGVADAVVTSGGVSMGAYDVVKSALRSEGVDFVQVAMQPGKPQGFGFLAGPGGRAVPLFALPGNPVSSYVSFEVFVRPALRRLMGHADPVRPTRRAVLTSGLRSVAGRRQLARAVVTTGADGTLVAEPVAGQGSHFVADLSRANALLVIAEDTTEVGAGEVVDAILLDD</sequence>
<dbReference type="PATRIC" id="fig|1386089.3.peg.2139"/>
<evidence type="ECO:0000313" key="14">
    <source>
        <dbReference type="EMBL" id="EWT01539.1"/>
    </source>
</evidence>
<evidence type="ECO:0000256" key="3">
    <source>
        <dbReference type="ARBA" id="ARBA00005046"/>
    </source>
</evidence>
<dbReference type="Gene3D" id="2.40.340.10">
    <property type="entry name" value="MoeA, C-terminal, domain IV"/>
    <property type="match status" value="1"/>
</dbReference>
<feature type="region of interest" description="Disordered" evidence="12">
    <location>
        <begin position="1"/>
        <end position="23"/>
    </location>
</feature>
<comment type="similarity">
    <text evidence="4 11">Belongs to the MoeA family.</text>
</comment>
<dbReference type="EMBL" id="AWSA01000020">
    <property type="protein sequence ID" value="EWT01539.1"/>
    <property type="molecule type" value="Genomic_DNA"/>
</dbReference>
<keyword evidence="6 11" id="KW-0808">Transferase</keyword>
<dbReference type="InterPro" id="IPR036135">
    <property type="entry name" value="MoeA_linker/N_sf"/>
</dbReference>
<keyword evidence="9 11" id="KW-0501">Molybdenum cofactor biosynthesis</keyword>
<dbReference type="SUPFAM" id="SSF63867">
    <property type="entry name" value="MoeA C-terminal domain-like"/>
    <property type="match status" value="1"/>
</dbReference>
<dbReference type="AlphaFoldDB" id="W9GCH4"/>
<name>W9GCH4_9MICO</name>
<dbReference type="PANTHER" id="PTHR10192:SF5">
    <property type="entry name" value="GEPHYRIN"/>
    <property type="match status" value="1"/>
</dbReference>
<dbReference type="SMART" id="SM00852">
    <property type="entry name" value="MoCF_biosynth"/>
    <property type="match status" value="1"/>
</dbReference>
<evidence type="ECO:0000256" key="9">
    <source>
        <dbReference type="ARBA" id="ARBA00023150"/>
    </source>
</evidence>
<dbReference type="NCBIfam" id="TIGR00177">
    <property type="entry name" value="molyb_syn"/>
    <property type="match status" value="1"/>
</dbReference>
<dbReference type="FunFam" id="3.40.980.10:FF:000004">
    <property type="entry name" value="Molybdopterin molybdenumtransferase"/>
    <property type="match status" value="1"/>
</dbReference>
<dbReference type="Gene3D" id="3.90.105.10">
    <property type="entry name" value="Molybdopterin biosynthesis moea protein, domain 2"/>
    <property type="match status" value="1"/>
</dbReference>
<comment type="catalytic activity">
    <reaction evidence="10">
        <text>adenylyl-molybdopterin + molybdate = Mo-molybdopterin + AMP + H(+)</text>
        <dbReference type="Rhea" id="RHEA:35047"/>
        <dbReference type="ChEBI" id="CHEBI:15378"/>
        <dbReference type="ChEBI" id="CHEBI:36264"/>
        <dbReference type="ChEBI" id="CHEBI:62727"/>
        <dbReference type="ChEBI" id="CHEBI:71302"/>
        <dbReference type="ChEBI" id="CHEBI:456215"/>
        <dbReference type="EC" id="2.10.1.1"/>
    </reaction>
</comment>
<keyword evidence="7 11" id="KW-0479">Metal-binding</keyword>
<dbReference type="CDD" id="cd00887">
    <property type="entry name" value="MoeA"/>
    <property type="match status" value="1"/>
</dbReference>
<dbReference type="NCBIfam" id="NF045515">
    <property type="entry name" value="Glp_gephyrin"/>
    <property type="match status" value="1"/>
</dbReference>
<evidence type="ECO:0000256" key="5">
    <source>
        <dbReference type="ARBA" id="ARBA00022505"/>
    </source>
</evidence>
<dbReference type="Pfam" id="PF03453">
    <property type="entry name" value="MoeA_N"/>
    <property type="match status" value="1"/>
</dbReference>
<evidence type="ECO:0000256" key="6">
    <source>
        <dbReference type="ARBA" id="ARBA00022679"/>
    </source>
</evidence>
<dbReference type="EC" id="2.10.1.1" evidence="11"/>